<dbReference type="InterPro" id="IPR025874">
    <property type="entry name" value="DZR"/>
</dbReference>
<evidence type="ECO:0000259" key="2">
    <source>
        <dbReference type="Pfam" id="PF13421"/>
    </source>
</evidence>
<dbReference type="SUPFAM" id="SSF117892">
    <property type="entry name" value="Band 7/SPFH domain"/>
    <property type="match status" value="1"/>
</dbReference>
<dbReference type="Pfam" id="PF12773">
    <property type="entry name" value="DZR"/>
    <property type="match status" value="2"/>
</dbReference>
<dbReference type="RefSeq" id="WP_088076740.1">
    <property type="nucleotide sequence ID" value="NZ_JAHQCR010000072.1"/>
</dbReference>
<feature type="domain" description="DZANK-type" evidence="1">
    <location>
        <begin position="397"/>
        <end position="440"/>
    </location>
</feature>
<dbReference type="EMBL" id="JAHQCR010000072">
    <property type="protein sequence ID" value="MBU9723201.1"/>
    <property type="molecule type" value="Genomic_DNA"/>
</dbReference>
<proteinExistence type="predicted"/>
<dbReference type="Pfam" id="PF13421">
    <property type="entry name" value="Band_7_1"/>
    <property type="match status" value="1"/>
</dbReference>
<evidence type="ECO:0000313" key="3">
    <source>
        <dbReference type="EMBL" id="MBU9723201.1"/>
    </source>
</evidence>
<evidence type="ECO:0000259" key="1">
    <source>
        <dbReference type="Pfam" id="PF12773"/>
    </source>
</evidence>
<gene>
    <name evidence="3" type="ORF">KS407_17420</name>
</gene>
<organism evidence="3 4">
    <name type="scientific">Evansella alkalicola</name>
    <dbReference type="NCBI Taxonomy" id="745819"/>
    <lineage>
        <taxon>Bacteria</taxon>
        <taxon>Bacillati</taxon>
        <taxon>Bacillota</taxon>
        <taxon>Bacilli</taxon>
        <taxon>Bacillales</taxon>
        <taxon>Bacillaceae</taxon>
        <taxon>Evansella</taxon>
    </lineage>
</organism>
<dbReference type="PANTHER" id="PTHR37826:SF2">
    <property type="entry name" value="ZINC-RIBBON DOMAIN-CONTAINING PROTEIN"/>
    <property type="match status" value="1"/>
</dbReference>
<reference evidence="3 4" key="1">
    <citation type="submission" date="2021-06" db="EMBL/GenBank/DDBJ databases">
        <title>Bacillus sp. RD4P76, an endophyte from a halophyte.</title>
        <authorList>
            <person name="Sun J.-Q."/>
        </authorList>
    </citation>
    <scope>NUCLEOTIDE SEQUENCE [LARGE SCALE GENOMIC DNA]</scope>
    <source>
        <strain evidence="3 4">JCM 17098</strain>
    </source>
</reference>
<protein>
    <submittedName>
        <fullName evidence="3">SPFH domain-containing protein</fullName>
    </submittedName>
</protein>
<dbReference type="CDD" id="cd03408">
    <property type="entry name" value="SPFH_like_u1"/>
    <property type="match status" value="1"/>
</dbReference>
<feature type="domain" description="DZANK-type" evidence="1">
    <location>
        <begin position="300"/>
        <end position="366"/>
    </location>
</feature>
<comment type="caution">
    <text evidence="3">The sequence shown here is derived from an EMBL/GenBank/DDBJ whole genome shotgun (WGS) entry which is preliminary data.</text>
</comment>
<dbReference type="PANTHER" id="PTHR37826">
    <property type="entry name" value="FLOTILLIN BAND_7_5 DOMAIN PROTEIN"/>
    <property type="match status" value="1"/>
</dbReference>
<evidence type="ECO:0000313" key="4">
    <source>
        <dbReference type="Proteomes" id="UP000790580"/>
    </source>
</evidence>
<dbReference type="InterPro" id="IPR033880">
    <property type="entry name" value="SPFH_YdjI"/>
</dbReference>
<dbReference type="Proteomes" id="UP000790580">
    <property type="component" value="Unassembled WGS sequence"/>
</dbReference>
<feature type="domain" description="SPFH" evidence="2">
    <location>
        <begin position="18"/>
        <end position="219"/>
    </location>
</feature>
<keyword evidence="4" id="KW-1185">Reference proteome</keyword>
<sequence length="446" mass="49066">MAVVEVIKYDGRDDVYAWKYPSSELGNWTQLIVNESQEAILFRGGQALDLFTAGRHTLSTENIPLLNKLVNLPFGGRSPFAAEVWYVNKKHSIDIKWGTSQPIQLQDPKYKIFVPVRSFGQFGIQIVDSRKFLIKLVGTMNTLDRKTLTEYFRGLLMTKIKDLISSYLVHKNISILDINAYISEISDHLTEKLKPQFEIYGIDVLNFYVNSINIPEEDEAVGRLKSALARRAEMDIVGYNYQQERSFDTLEHAAKNEGGNQAGMMGAGIGLGMGVGVGGAFGNSMAGITGNMQTSNEKACPKCQAANPENVRFCGSCGNDFHQQVQVENNKVVEEEGAVADVPQEATCVKCDSTIQKGFKFCSKCGDPYHPCENCGEDNEVDSTSCRRCGIKFPKACSQCGTSVHDGMKFCPECGNSMVLKCGSCQHVLEPGQKFCPECGSSQIGG</sequence>
<name>A0ABS6JX99_9BACI</name>
<accession>A0ABS6JX99</accession>
<dbReference type="InterPro" id="IPR036013">
    <property type="entry name" value="Band_7/SPFH_dom_sf"/>
</dbReference>